<accession>A0A7R9HP39</accession>
<dbReference type="InterPro" id="IPR057987">
    <property type="entry name" value="TPR_RNF123/RKP"/>
</dbReference>
<dbReference type="InterPro" id="IPR001870">
    <property type="entry name" value="B30.2/SPRY"/>
</dbReference>
<protein>
    <recommendedName>
        <fullName evidence="5">B30.2/SPRY domain-containing protein</fullName>
    </recommendedName>
</protein>
<dbReference type="InterPro" id="IPR043136">
    <property type="entry name" value="B30.2/SPRY_sf"/>
</dbReference>
<dbReference type="SMART" id="SM00449">
    <property type="entry name" value="SPRY"/>
    <property type="match status" value="1"/>
</dbReference>
<dbReference type="PROSITE" id="PS50188">
    <property type="entry name" value="B302_SPRY"/>
    <property type="match status" value="1"/>
</dbReference>
<dbReference type="GO" id="GO:0008270">
    <property type="term" value="F:zinc ion binding"/>
    <property type="evidence" value="ECO:0007669"/>
    <property type="project" value="UniProtKB-KW"/>
</dbReference>
<proteinExistence type="predicted"/>
<dbReference type="Pfam" id="PF00622">
    <property type="entry name" value="SPRY"/>
    <property type="match status" value="1"/>
</dbReference>
<evidence type="ECO:0000256" key="4">
    <source>
        <dbReference type="SAM" id="MobiDB-lite"/>
    </source>
</evidence>
<dbReference type="SUPFAM" id="SSF49899">
    <property type="entry name" value="Concanavalin A-like lectins/glucanases"/>
    <property type="match status" value="1"/>
</dbReference>
<dbReference type="InterPro" id="IPR045129">
    <property type="entry name" value="RNF123/RKP/RSPRY1"/>
</dbReference>
<evidence type="ECO:0000313" key="6">
    <source>
        <dbReference type="EMBL" id="CAD7430009.1"/>
    </source>
</evidence>
<dbReference type="InterPro" id="IPR013320">
    <property type="entry name" value="ConA-like_dom_sf"/>
</dbReference>
<evidence type="ECO:0000256" key="2">
    <source>
        <dbReference type="ARBA" id="ARBA00022771"/>
    </source>
</evidence>
<organism evidence="6">
    <name type="scientific">Timema monikensis</name>
    <dbReference type="NCBI Taxonomy" id="170555"/>
    <lineage>
        <taxon>Eukaryota</taxon>
        <taxon>Metazoa</taxon>
        <taxon>Ecdysozoa</taxon>
        <taxon>Arthropoda</taxon>
        <taxon>Hexapoda</taxon>
        <taxon>Insecta</taxon>
        <taxon>Pterygota</taxon>
        <taxon>Neoptera</taxon>
        <taxon>Polyneoptera</taxon>
        <taxon>Phasmatodea</taxon>
        <taxon>Timematodea</taxon>
        <taxon>Timematoidea</taxon>
        <taxon>Timematidae</taxon>
        <taxon>Timema</taxon>
    </lineage>
</organism>
<evidence type="ECO:0000259" key="5">
    <source>
        <dbReference type="PROSITE" id="PS50188"/>
    </source>
</evidence>
<dbReference type="EMBL" id="OB794301">
    <property type="protein sequence ID" value="CAD7430009.1"/>
    <property type="molecule type" value="Genomic_DNA"/>
</dbReference>
<name>A0A7R9HP39_9NEOP</name>
<dbReference type="GO" id="GO:0051603">
    <property type="term" value="P:proteolysis involved in protein catabolic process"/>
    <property type="evidence" value="ECO:0007669"/>
    <property type="project" value="TreeGrafter"/>
</dbReference>
<dbReference type="Gene3D" id="2.60.120.920">
    <property type="match status" value="1"/>
</dbReference>
<reference evidence="6" key="1">
    <citation type="submission" date="2020-11" db="EMBL/GenBank/DDBJ databases">
        <authorList>
            <person name="Tran Van P."/>
        </authorList>
    </citation>
    <scope>NUCLEOTIDE SEQUENCE</scope>
</reference>
<dbReference type="InterPro" id="IPR003877">
    <property type="entry name" value="SPRY_dom"/>
</dbReference>
<dbReference type="PANTHER" id="PTHR13363:SF5">
    <property type="entry name" value="E3 UBIQUITIN-PROTEIN LIGASE RNF123"/>
    <property type="match status" value="1"/>
</dbReference>
<keyword evidence="3" id="KW-0862">Zinc</keyword>
<keyword evidence="1" id="KW-0479">Metal-binding</keyword>
<dbReference type="GO" id="GO:0004842">
    <property type="term" value="F:ubiquitin-protein transferase activity"/>
    <property type="evidence" value="ECO:0007669"/>
    <property type="project" value="InterPro"/>
</dbReference>
<dbReference type="Pfam" id="PF25576">
    <property type="entry name" value="TPR_RNF123"/>
    <property type="match status" value="1"/>
</dbReference>
<gene>
    <name evidence="6" type="ORF">TMSB3V08_LOCUS6779</name>
</gene>
<sequence>MVLAKIEHPPGRRGGGCHAQYCIVPSLSELLGVPSSELRCDRLPYRETEEQPFYTLKSDLNATKQKRIIERERETDERKVKGKLVSDNILRGEGRLRFVETPLGNSGRNGSLGRVHSTLLCASEVEEKVRVEAAMLLVLNVFSKQDGEGIQEHLNTASKLAARLKQVLTFRMLRGLQRSVLLGLWCLLYVTTDALSPDLQILYGAIAQLEELSGVSERVLMRHLWPSEGLVQYITEKGPYRATLHERELSDTAMCDCGEVATASEHVVLECPETQEIRTLGATKGNLRTHGGKYSERSRKVQRKVTTGQYDKTCEGRQSRRKKTVTNSDPDDEQTDEDEILPNWAGKSGLLENVHHWVDQVLQDMGVSSAKDPWVADLREGRIGPAVVHFDTATHVGLFVVGSDRLSVNSQSNFSTIRANVCLYGGKWQYEIQLGSKGVMQLGWATSSCKFSQEIGVGDTVSSFAYDGNRVRKWNVATYKYGESWLSGDIIGCIADFDMGVLEFYRNGRSMREAFTNVPIGPGRAYFPAVSLAYTENLVANFGSTPFKYPVPGFEPIQQAPHQDLAKAEKLCHWLYRLLMLFDRKYEMIGLESSPQVEDVMSNQALLMGLAREFLRPMASLLLSPYIVEACLMVMLKELCHVPEVLGRSKTNVLSVREKRRLTLLLDMMWAFLEEFEMRQVLESILSYLLSDFRHVSFVLEYPHQRQSLLMLTFVLQHPHTRRYLLENILFDKIRFCNFVHVKPLDEGGLQEIVKEPWWETTPPDPDIDKNKAGYFAACHLVKEATAVIEALQIELLKTLLDNTDGSSAQPSSRKIFLRKFRNFLHENLISSRIIFVLLVLKLAMSVYDRDDTSPRFDSIDFFAGPSANLEARFDGRAVMIPMLAHMLSEHPTLGTMFVERFSSASSYQHTTPKTTSSVSTLRDSMADYTSAVASNKSRLSSLSPEDSPLVAAELRRATQVFEDKLMEQSRHMAWVRAAVFSPEKQSHLAWLFRVVLQTVKLSSQEGQLFSFVPDFYLEALVELCTALRTYLHPTCPIDNIEGYEDLLIEMAEFLCDHFSDPRIVHANSKDTMIQALASFVCCDVTLDALEKVPYASRMNMVHSLLRPYENRAWAQSNWVLVRMWQGCGFAFRYKKSPHLSRKLGPKVLHTDASLISHAMKPCPSPLFQGHIREVMLSNEALSTSFLNSLLNQLNWAFSEFIGMLQEIQNVSNRPERVFIESRQLRICATCFDLALALLRVLEMISSIAGEIFKDPLRVSSELLLSRLCQLMCQVLNRVSSQAGCFQHVVQLEIPDLETVDHFPILTAVVGILLALLKEELDQFSDAEDVSMEEQDRVRNMIRMLDVYSKLLSDVKVIADEDVCTICYAYPINATFKPCNHQSCRRVENNLGENSLTTLDTDPNPDLPVICSPAYYESDAFVHSTTELTGAGMGSCITHYLMNCKNCFFCKAAIEFVMNSDGTVLLDLTKTDIK</sequence>
<dbReference type="PANTHER" id="PTHR13363">
    <property type="entry name" value="RING FINGER AND SRY DOMAIN-CONTAINING"/>
    <property type="match status" value="1"/>
</dbReference>
<dbReference type="GO" id="GO:0005737">
    <property type="term" value="C:cytoplasm"/>
    <property type="evidence" value="ECO:0007669"/>
    <property type="project" value="TreeGrafter"/>
</dbReference>
<feature type="region of interest" description="Disordered" evidence="4">
    <location>
        <begin position="282"/>
        <end position="339"/>
    </location>
</feature>
<keyword evidence="2" id="KW-0863">Zinc-finger</keyword>
<evidence type="ECO:0000256" key="1">
    <source>
        <dbReference type="ARBA" id="ARBA00022723"/>
    </source>
</evidence>
<feature type="domain" description="B30.2/SPRY" evidence="5">
    <location>
        <begin position="368"/>
        <end position="547"/>
    </location>
</feature>
<evidence type="ECO:0000256" key="3">
    <source>
        <dbReference type="ARBA" id="ARBA00022833"/>
    </source>
</evidence>
<feature type="compositionally biased region" description="Acidic residues" evidence="4">
    <location>
        <begin position="329"/>
        <end position="339"/>
    </location>
</feature>